<dbReference type="SUPFAM" id="SSF53335">
    <property type="entry name" value="S-adenosyl-L-methionine-dependent methyltransferases"/>
    <property type="match status" value="1"/>
</dbReference>
<evidence type="ECO:0000256" key="5">
    <source>
        <dbReference type="ARBA" id="ARBA00022747"/>
    </source>
</evidence>
<dbReference type="NCBIfam" id="TIGR00675">
    <property type="entry name" value="dcm"/>
    <property type="match status" value="1"/>
</dbReference>
<dbReference type="Gene3D" id="3.40.50.150">
    <property type="entry name" value="Vaccinia Virus protein VP39"/>
    <property type="match status" value="1"/>
</dbReference>
<reference evidence="9" key="1">
    <citation type="journal article" date="2020" name="mSystems">
        <title>Genome- and Community-Level Interaction Insights into Carbon Utilization and Element Cycling Functions of Hydrothermarchaeota in Hydrothermal Sediment.</title>
        <authorList>
            <person name="Zhou Z."/>
            <person name="Liu Y."/>
            <person name="Xu W."/>
            <person name="Pan J."/>
            <person name="Luo Z.H."/>
            <person name="Li M."/>
        </authorList>
    </citation>
    <scope>NUCLEOTIDE SEQUENCE [LARGE SCALE GENOMIC DNA]</scope>
    <source>
        <strain evidence="9">SpSt-776</strain>
    </source>
</reference>
<dbReference type="PRINTS" id="PR00105">
    <property type="entry name" value="C5METTRFRASE"/>
</dbReference>
<accession>A0A7C3SIG3</accession>
<evidence type="ECO:0000256" key="3">
    <source>
        <dbReference type="ARBA" id="ARBA00022679"/>
    </source>
</evidence>
<evidence type="ECO:0000313" key="9">
    <source>
        <dbReference type="EMBL" id="HGB14483.1"/>
    </source>
</evidence>
<dbReference type="InterPro" id="IPR001525">
    <property type="entry name" value="C5_MeTfrase"/>
</dbReference>
<dbReference type="GO" id="GO:0032259">
    <property type="term" value="P:methylation"/>
    <property type="evidence" value="ECO:0007669"/>
    <property type="project" value="UniProtKB-KW"/>
</dbReference>
<dbReference type="EC" id="2.1.1.37" evidence="1"/>
<protein>
    <recommendedName>
        <fullName evidence="1">DNA (cytosine-5-)-methyltransferase</fullName>
        <ecNumber evidence="1">2.1.1.37</ecNumber>
    </recommendedName>
</protein>
<dbReference type="GO" id="GO:0003886">
    <property type="term" value="F:DNA (cytosine-5-)-methyltransferase activity"/>
    <property type="evidence" value="ECO:0007669"/>
    <property type="project" value="UniProtKB-EC"/>
</dbReference>
<keyword evidence="4 7" id="KW-0949">S-adenosyl-L-methionine</keyword>
<gene>
    <name evidence="9" type="primary">dcm</name>
    <name evidence="9" type="ORF">ENV62_04495</name>
</gene>
<keyword evidence="2 7" id="KW-0489">Methyltransferase</keyword>
<dbReference type="PANTHER" id="PTHR46098">
    <property type="entry name" value="TRNA (CYTOSINE(38)-C(5))-METHYLTRANSFERASE"/>
    <property type="match status" value="1"/>
</dbReference>
<dbReference type="InterPro" id="IPR050750">
    <property type="entry name" value="C5-MTase"/>
</dbReference>
<dbReference type="InterPro" id="IPR029063">
    <property type="entry name" value="SAM-dependent_MTases_sf"/>
</dbReference>
<dbReference type="PROSITE" id="PS51679">
    <property type="entry name" value="SAM_MT_C5"/>
    <property type="match status" value="1"/>
</dbReference>
<organism evidence="9">
    <name type="scientific">Desulfobacca acetoxidans</name>
    <dbReference type="NCBI Taxonomy" id="60893"/>
    <lineage>
        <taxon>Bacteria</taxon>
        <taxon>Pseudomonadati</taxon>
        <taxon>Thermodesulfobacteriota</taxon>
        <taxon>Desulfobaccia</taxon>
        <taxon>Desulfobaccales</taxon>
        <taxon>Desulfobaccaceae</taxon>
        <taxon>Desulfobacca</taxon>
    </lineage>
</organism>
<dbReference type="EMBL" id="DTHB01000035">
    <property type="protein sequence ID" value="HGB14483.1"/>
    <property type="molecule type" value="Genomic_DNA"/>
</dbReference>
<dbReference type="PANTHER" id="PTHR46098:SF1">
    <property type="entry name" value="TRNA (CYTOSINE(38)-C(5))-METHYLTRANSFERASE"/>
    <property type="match status" value="1"/>
</dbReference>
<comment type="similarity">
    <text evidence="7 8">Belongs to the class I-like SAM-binding methyltransferase superfamily. C5-methyltransferase family.</text>
</comment>
<evidence type="ECO:0000256" key="8">
    <source>
        <dbReference type="RuleBase" id="RU000416"/>
    </source>
</evidence>
<dbReference type="AlphaFoldDB" id="A0A7C3SIG3"/>
<evidence type="ECO:0000256" key="6">
    <source>
        <dbReference type="ARBA" id="ARBA00047422"/>
    </source>
</evidence>
<feature type="active site" evidence="7">
    <location>
        <position position="88"/>
    </location>
</feature>
<evidence type="ECO:0000256" key="7">
    <source>
        <dbReference type="PROSITE-ProRule" id="PRU01016"/>
    </source>
</evidence>
<evidence type="ECO:0000256" key="4">
    <source>
        <dbReference type="ARBA" id="ARBA00022691"/>
    </source>
</evidence>
<dbReference type="Pfam" id="PF00145">
    <property type="entry name" value="DNA_methylase"/>
    <property type="match status" value="1"/>
</dbReference>
<keyword evidence="5" id="KW-0680">Restriction system</keyword>
<dbReference type="Gene3D" id="3.90.120.10">
    <property type="entry name" value="DNA Methylase, subunit A, domain 2"/>
    <property type="match status" value="1"/>
</dbReference>
<name>A0A7C3SIG3_9BACT</name>
<dbReference type="GO" id="GO:0009307">
    <property type="term" value="P:DNA restriction-modification system"/>
    <property type="evidence" value="ECO:0007669"/>
    <property type="project" value="UniProtKB-KW"/>
</dbReference>
<proteinExistence type="inferred from homology"/>
<comment type="caution">
    <text evidence="9">The sequence shown here is derived from an EMBL/GenBank/DDBJ whole genome shotgun (WGS) entry which is preliminary data.</text>
</comment>
<evidence type="ECO:0000256" key="1">
    <source>
        <dbReference type="ARBA" id="ARBA00011975"/>
    </source>
</evidence>
<keyword evidence="3 7" id="KW-0808">Transferase</keyword>
<evidence type="ECO:0000256" key="2">
    <source>
        <dbReference type="ARBA" id="ARBA00022603"/>
    </source>
</evidence>
<comment type="catalytic activity">
    <reaction evidence="6">
        <text>a 2'-deoxycytidine in DNA + S-adenosyl-L-methionine = a 5-methyl-2'-deoxycytidine in DNA + S-adenosyl-L-homocysteine + H(+)</text>
        <dbReference type="Rhea" id="RHEA:13681"/>
        <dbReference type="Rhea" id="RHEA-COMP:11369"/>
        <dbReference type="Rhea" id="RHEA-COMP:11370"/>
        <dbReference type="ChEBI" id="CHEBI:15378"/>
        <dbReference type="ChEBI" id="CHEBI:57856"/>
        <dbReference type="ChEBI" id="CHEBI:59789"/>
        <dbReference type="ChEBI" id="CHEBI:85452"/>
        <dbReference type="ChEBI" id="CHEBI:85454"/>
        <dbReference type="EC" id="2.1.1.37"/>
    </reaction>
</comment>
<sequence length="405" mass="46071">MIRTVNRVERQYSSLTVAEYFAGIGLVRMGLQPYGWQVIFANDISRKKFEIYKAFFPDAEAHYVVADIFDIDPRMVPSTTLATCSFPCIDLSLAGNMQGMINGKHSSAFWGFVRILKEQGNSAPPFVLVENVPGWLYSNKGLDFRLTVQTLNELGYACDVFALDALRFTPQSRLRIFLVGTRLPVNSTTVELILTRSKSLLPSQLKKNIIANRDLRWFYNEIPEPPPIKSSGLSDIVESLDDTDSRWWPDDEVQRHLAMMNETHRRRVEELVNGQQFAYRTFFRRRRDGQQRAEVRDDDLSGCLRTAVGGSAKQFLIRVGKGTIRMRAMMPREYARLQGVPDEYPITVNGVQALTGFGDAVCVPVISWIAEHVLNPLAVNGAPLYRRRLPTAQLFLFENERQPQS</sequence>